<proteinExistence type="predicted"/>
<dbReference type="InterPro" id="IPR019615">
    <property type="entry name" value="DUF2487"/>
</dbReference>
<dbReference type="Pfam" id="PF10673">
    <property type="entry name" value="DUF2487"/>
    <property type="match status" value="1"/>
</dbReference>
<name>A0ABM9CP17_9BACL</name>
<dbReference type="RefSeq" id="WP_236344822.1">
    <property type="nucleotide sequence ID" value="NZ_CAKMMF010000030.1"/>
</dbReference>
<keyword evidence="2" id="KW-1185">Reference proteome</keyword>
<evidence type="ECO:0000313" key="1">
    <source>
        <dbReference type="EMBL" id="CAH1218299.1"/>
    </source>
</evidence>
<evidence type="ECO:0000313" key="2">
    <source>
        <dbReference type="Proteomes" id="UP000838686"/>
    </source>
</evidence>
<dbReference type="Proteomes" id="UP000838686">
    <property type="component" value="Unassembled WGS sequence"/>
</dbReference>
<sequence length="140" mass="15227">MKFSDLSPQQWAELQPYLDTAVIPYTGLSGGEMPYEATEALEKLRDVLDLIEIPFKGRIVTYPANHYGAWDSGGVAQAAAMSLKLKQCGFKFIVIVAAFSVEEGAASQVNADLIVSLKQDGAMPEGAEVNDAVRMMWLGR</sequence>
<evidence type="ECO:0008006" key="3">
    <source>
        <dbReference type="Google" id="ProtNLM"/>
    </source>
</evidence>
<accession>A0ABM9CP17</accession>
<organism evidence="1 2">
    <name type="scientific">Paenibacillus plantiphilus</name>
    <dbReference type="NCBI Taxonomy" id="2905650"/>
    <lineage>
        <taxon>Bacteria</taxon>
        <taxon>Bacillati</taxon>
        <taxon>Bacillota</taxon>
        <taxon>Bacilli</taxon>
        <taxon>Bacillales</taxon>
        <taxon>Paenibacillaceae</taxon>
        <taxon>Paenibacillus</taxon>
    </lineage>
</organism>
<dbReference type="EMBL" id="CAKMMF010000030">
    <property type="protein sequence ID" value="CAH1218299.1"/>
    <property type="molecule type" value="Genomic_DNA"/>
</dbReference>
<protein>
    <recommendedName>
        <fullName evidence="3">DUF2487 family protein</fullName>
    </recommendedName>
</protein>
<comment type="caution">
    <text evidence="1">The sequence shown here is derived from an EMBL/GenBank/DDBJ whole genome shotgun (WGS) entry which is preliminary data.</text>
</comment>
<gene>
    <name evidence="1" type="ORF">PAECIP111893_04385</name>
</gene>
<reference evidence="1" key="1">
    <citation type="submission" date="2022-01" db="EMBL/GenBank/DDBJ databases">
        <authorList>
            <person name="Criscuolo A."/>
        </authorList>
    </citation>
    <scope>NUCLEOTIDE SEQUENCE</scope>
    <source>
        <strain evidence="1">CIP111893</strain>
    </source>
</reference>